<feature type="compositionally biased region" description="Basic and acidic residues" evidence="1">
    <location>
        <begin position="197"/>
        <end position="207"/>
    </location>
</feature>
<feature type="compositionally biased region" description="Polar residues" evidence="1">
    <location>
        <begin position="222"/>
        <end position="234"/>
    </location>
</feature>
<gene>
    <name evidence="2" type="ORF">ACFPFM_05530</name>
</gene>
<evidence type="ECO:0000256" key="1">
    <source>
        <dbReference type="SAM" id="MobiDB-lite"/>
    </source>
</evidence>
<protein>
    <recommendedName>
        <fullName evidence="4">DUF1542 domain-containing protein</fullName>
    </recommendedName>
</protein>
<feature type="region of interest" description="Disordered" evidence="1">
    <location>
        <begin position="1"/>
        <end position="109"/>
    </location>
</feature>
<evidence type="ECO:0008006" key="4">
    <source>
        <dbReference type="Google" id="ProtNLM"/>
    </source>
</evidence>
<feature type="compositionally biased region" description="Low complexity" evidence="1">
    <location>
        <begin position="185"/>
        <end position="196"/>
    </location>
</feature>
<evidence type="ECO:0000313" key="3">
    <source>
        <dbReference type="Proteomes" id="UP001595833"/>
    </source>
</evidence>
<proteinExistence type="predicted"/>
<feature type="compositionally biased region" description="Polar residues" evidence="1">
    <location>
        <begin position="14"/>
        <end position="23"/>
    </location>
</feature>
<dbReference type="Proteomes" id="UP001595833">
    <property type="component" value="Unassembled WGS sequence"/>
</dbReference>
<dbReference type="EMBL" id="JBHSJB010000005">
    <property type="protein sequence ID" value="MFC5053218.1"/>
    <property type="molecule type" value="Genomic_DNA"/>
</dbReference>
<keyword evidence="3" id="KW-1185">Reference proteome</keyword>
<feature type="region of interest" description="Disordered" evidence="1">
    <location>
        <begin position="150"/>
        <end position="234"/>
    </location>
</feature>
<name>A0ABV9XTD9_9PSEU</name>
<evidence type="ECO:0000313" key="2">
    <source>
        <dbReference type="EMBL" id="MFC5053218.1"/>
    </source>
</evidence>
<feature type="compositionally biased region" description="Basic and acidic residues" evidence="1">
    <location>
        <begin position="48"/>
        <end position="89"/>
    </location>
</feature>
<comment type="caution">
    <text evidence="2">The sequence shown here is derived from an EMBL/GenBank/DDBJ whole genome shotgun (WGS) entry which is preliminary data.</text>
</comment>
<reference evidence="3" key="1">
    <citation type="journal article" date="2019" name="Int. J. Syst. Evol. Microbiol.">
        <title>The Global Catalogue of Microorganisms (GCM) 10K type strain sequencing project: providing services to taxonomists for standard genome sequencing and annotation.</title>
        <authorList>
            <consortium name="The Broad Institute Genomics Platform"/>
            <consortium name="The Broad Institute Genome Sequencing Center for Infectious Disease"/>
            <person name="Wu L."/>
            <person name="Ma J."/>
        </authorList>
    </citation>
    <scope>NUCLEOTIDE SEQUENCE [LARGE SCALE GENOMIC DNA]</scope>
    <source>
        <strain evidence="3">KCTC 12848</strain>
    </source>
</reference>
<dbReference type="RefSeq" id="WP_344041264.1">
    <property type="nucleotide sequence ID" value="NZ_BAAAKE010000028.1"/>
</dbReference>
<sequence>MCRAGGRRCPNAGGRSTQTTRQAVSRARRALRHARETGNPDRITAAQDRLDAARTAHRQAKDNAVSHHHDQGQDHAADHHPTAGHDRDVTPSTTDDDTTTTSSTQDTGTHHYGGFVLHNTNYAAGPIGGTLIQTGVVTGPVTFTADGVTAGGIGDVTPPPTDDDTNNVHGNAHVGSQHDVHHGTTRPTSRTRPTAGQDRDVTDRDRDDDTTDDQGGRRGTRNTASGNDHVTQQVGFTLAALRRLRRR</sequence>
<organism evidence="2 3">
    <name type="scientific">Saccharothrix xinjiangensis</name>
    <dbReference type="NCBI Taxonomy" id="204798"/>
    <lineage>
        <taxon>Bacteria</taxon>
        <taxon>Bacillati</taxon>
        <taxon>Actinomycetota</taxon>
        <taxon>Actinomycetes</taxon>
        <taxon>Pseudonocardiales</taxon>
        <taxon>Pseudonocardiaceae</taxon>
        <taxon>Saccharothrix</taxon>
    </lineage>
</organism>
<accession>A0ABV9XTD9</accession>